<dbReference type="RefSeq" id="WP_343960238.1">
    <property type="nucleotide sequence ID" value="NZ_BAAAMN010000073.1"/>
</dbReference>
<feature type="region of interest" description="Disordered" evidence="1">
    <location>
        <begin position="197"/>
        <end position="256"/>
    </location>
</feature>
<feature type="compositionally biased region" description="Basic and acidic residues" evidence="1">
    <location>
        <begin position="223"/>
        <end position="240"/>
    </location>
</feature>
<comment type="caution">
    <text evidence="3">The sequence shown here is derived from an EMBL/GenBank/DDBJ whole genome shotgun (WGS) entry which is preliminary data.</text>
</comment>
<keyword evidence="2" id="KW-0732">Signal</keyword>
<protein>
    <recommendedName>
        <fullName evidence="5">Lipoprotein</fullName>
    </recommendedName>
</protein>
<evidence type="ECO:0000313" key="3">
    <source>
        <dbReference type="EMBL" id="GAA2046870.1"/>
    </source>
</evidence>
<evidence type="ECO:0008006" key="5">
    <source>
        <dbReference type="Google" id="ProtNLM"/>
    </source>
</evidence>
<sequence>MLGCATLLCVFSLTGCAWASDETGAGHDVTAKDEAGASLDEVEQMDLKEQYQAAGKRYVQLNELYGELQTEISDDAWTDNGGRSEIVPGQGNSLGRAPEGATGDNSYFFTVSRWQATDQDVRAVVGEVAASWQERGWEVQEQGSEVHVDIRVTALTPDGYWFALEEDTNNQRFVLRGQSPVYWGPLDAIQEAIVERADAEDAASQETWDTTDRDDETGQADRQPGEHRPFPEWNALEHHSPAPTSESPQEWKTRDQ</sequence>
<gene>
    <name evidence="3" type="ORF">GCM10009720_29840</name>
</gene>
<keyword evidence="4" id="KW-1185">Reference proteome</keyword>
<feature type="signal peptide" evidence="2">
    <location>
        <begin position="1"/>
        <end position="19"/>
    </location>
</feature>
<reference evidence="3 4" key="1">
    <citation type="journal article" date="2019" name="Int. J. Syst. Evol. Microbiol.">
        <title>The Global Catalogue of Microorganisms (GCM) 10K type strain sequencing project: providing services to taxonomists for standard genome sequencing and annotation.</title>
        <authorList>
            <consortium name="The Broad Institute Genomics Platform"/>
            <consortium name="The Broad Institute Genome Sequencing Center for Infectious Disease"/>
            <person name="Wu L."/>
            <person name="Ma J."/>
        </authorList>
    </citation>
    <scope>NUCLEOTIDE SEQUENCE [LARGE SCALE GENOMIC DNA]</scope>
    <source>
        <strain evidence="3 4">JCM 13595</strain>
    </source>
</reference>
<evidence type="ECO:0000256" key="1">
    <source>
        <dbReference type="SAM" id="MobiDB-lite"/>
    </source>
</evidence>
<proteinExistence type="predicted"/>
<organism evidence="3 4">
    <name type="scientific">Yaniella flava</name>
    <dbReference type="NCBI Taxonomy" id="287930"/>
    <lineage>
        <taxon>Bacteria</taxon>
        <taxon>Bacillati</taxon>
        <taxon>Actinomycetota</taxon>
        <taxon>Actinomycetes</taxon>
        <taxon>Micrococcales</taxon>
        <taxon>Micrococcaceae</taxon>
        <taxon>Yaniella</taxon>
    </lineage>
</organism>
<name>A0ABN2UZK0_9MICC</name>
<evidence type="ECO:0000256" key="2">
    <source>
        <dbReference type="SAM" id="SignalP"/>
    </source>
</evidence>
<evidence type="ECO:0000313" key="4">
    <source>
        <dbReference type="Proteomes" id="UP001501461"/>
    </source>
</evidence>
<dbReference type="EMBL" id="BAAAMN010000073">
    <property type="protein sequence ID" value="GAA2046870.1"/>
    <property type="molecule type" value="Genomic_DNA"/>
</dbReference>
<feature type="chain" id="PRO_5046373246" description="Lipoprotein" evidence="2">
    <location>
        <begin position="20"/>
        <end position="256"/>
    </location>
</feature>
<dbReference type="Proteomes" id="UP001501461">
    <property type="component" value="Unassembled WGS sequence"/>
</dbReference>
<accession>A0ABN2UZK0</accession>